<dbReference type="AlphaFoldDB" id="A0AAP0C3I6"/>
<organism evidence="1 2">
    <name type="scientific">Platanthera zijinensis</name>
    <dbReference type="NCBI Taxonomy" id="2320716"/>
    <lineage>
        <taxon>Eukaryota</taxon>
        <taxon>Viridiplantae</taxon>
        <taxon>Streptophyta</taxon>
        <taxon>Embryophyta</taxon>
        <taxon>Tracheophyta</taxon>
        <taxon>Spermatophyta</taxon>
        <taxon>Magnoliopsida</taxon>
        <taxon>Liliopsida</taxon>
        <taxon>Asparagales</taxon>
        <taxon>Orchidaceae</taxon>
        <taxon>Orchidoideae</taxon>
        <taxon>Orchideae</taxon>
        <taxon>Orchidinae</taxon>
        <taxon>Platanthera</taxon>
    </lineage>
</organism>
<dbReference type="Proteomes" id="UP001418222">
    <property type="component" value="Unassembled WGS sequence"/>
</dbReference>
<name>A0AAP0C3I6_9ASPA</name>
<gene>
    <name evidence="1" type="ORF">KSP39_PZI001569</name>
</gene>
<dbReference type="EMBL" id="JBBWWQ010000001">
    <property type="protein sequence ID" value="KAK8957115.1"/>
    <property type="molecule type" value="Genomic_DNA"/>
</dbReference>
<evidence type="ECO:0000313" key="1">
    <source>
        <dbReference type="EMBL" id="KAK8957115.1"/>
    </source>
</evidence>
<accession>A0AAP0C3I6</accession>
<keyword evidence="2" id="KW-1185">Reference proteome</keyword>
<sequence>MQISMRIQSFLKKMINCGPAYSVDPKLRFLAIHMKHKHSSATIGSQRNIQKAHSMHKQENSELSGWKLGEKSLKHVPKLNNEYVLRCYFGSIWHIDFAPVS</sequence>
<reference evidence="1 2" key="1">
    <citation type="journal article" date="2022" name="Nat. Plants">
        <title>Genomes of leafy and leafless Platanthera orchids illuminate the evolution of mycoheterotrophy.</title>
        <authorList>
            <person name="Li M.H."/>
            <person name="Liu K.W."/>
            <person name="Li Z."/>
            <person name="Lu H.C."/>
            <person name="Ye Q.L."/>
            <person name="Zhang D."/>
            <person name="Wang J.Y."/>
            <person name="Li Y.F."/>
            <person name="Zhong Z.M."/>
            <person name="Liu X."/>
            <person name="Yu X."/>
            <person name="Liu D.K."/>
            <person name="Tu X.D."/>
            <person name="Liu B."/>
            <person name="Hao Y."/>
            <person name="Liao X.Y."/>
            <person name="Jiang Y.T."/>
            <person name="Sun W.H."/>
            <person name="Chen J."/>
            <person name="Chen Y.Q."/>
            <person name="Ai Y."/>
            <person name="Zhai J.W."/>
            <person name="Wu S.S."/>
            <person name="Zhou Z."/>
            <person name="Hsiao Y.Y."/>
            <person name="Wu W.L."/>
            <person name="Chen Y.Y."/>
            <person name="Lin Y.F."/>
            <person name="Hsu J.L."/>
            <person name="Li C.Y."/>
            <person name="Wang Z.W."/>
            <person name="Zhao X."/>
            <person name="Zhong W.Y."/>
            <person name="Ma X.K."/>
            <person name="Ma L."/>
            <person name="Huang J."/>
            <person name="Chen G.Z."/>
            <person name="Huang M.Z."/>
            <person name="Huang L."/>
            <person name="Peng D.H."/>
            <person name="Luo Y.B."/>
            <person name="Zou S.Q."/>
            <person name="Chen S.P."/>
            <person name="Lan S."/>
            <person name="Tsai W.C."/>
            <person name="Van de Peer Y."/>
            <person name="Liu Z.J."/>
        </authorList>
    </citation>
    <scope>NUCLEOTIDE SEQUENCE [LARGE SCALE GENOMIC DNA]</scope>
    <source>
        <strain evidence="1">Lor287</strain>
    </source>
</reference>
<comment type="caution">
    <text evidence="1">The sequence shown here is derived from an EMBL/GenBank/DDBJ whole genome shotgun (WGS) entry which is preliminary data.</text>
</comment>
<protein>
    <submittedName>
        <fullName evidence="1">Uncharacterized protein</fullName>
    </submittedName>
</protein>
<proteinExistence type="predicted"/>
<evidence type="ECO:0000313" key="2">
    <source>
        <dbReference type="Proteomes" id="UP001418222"/>
    </source>
</evidence>